<name>A0A1V0SI39_9VIRU</name>
<dbReference type="EMBL" id="KY684108">
    <property type="protein sequence ID" value="ARF11331.1"/>
    <property type="molecule type" value="Genomic_DNA"/>
</dbReference>
<evidence type="ECO:0000313" key="1">
    <source>
        <dbReference type="EMBL" id="ARF11331.1"/>
    </source>
</evidence>
<reference evidence="1" key="1">
    <citation type="journal article" date="2017" name="Science">
        <title>Giant viruses with an expanded complement of translation system components.</title>
        <authorList>
            <person name="Schulz F."/>
            <person name="Yutin N."/>
            <person name="Ivanova N.N."/>
            <person name="Ortega D.R."/>
            <person name="Lee T.K."/>
            <person name="Vierheilig J."/>
            <person name="Daims H."/>
            <person name="Horn M."/>
            <person name="Wagner M."/>
            <person name="Jensen G.J."/>
            <person name="Kyrpides N.C."/>
            <person name="Koonin E.V."/>
            <person name="Woyke T."/>
        </authorList>
    </citation>
    <scope>NUCLEOTIDE SEQUENCE</scope>
    <source>
        <strain evidence="1">KNV1</strain>
    </source>
</reference>
<accession>A0A1V0SI39</accession>
<sequence>MNIDKWLNTNIDNNQYPLHRNQYGEDVYNLPDKNNEHIKFKPNINGYHADTLYKQLIDYTYENDIYYKIYDSEKKDYVNCSLFDTTMKDSFYQFCYKNSIKKSDEHGPTRPIPFMKKDLKK</sequence>
<protein>
    <submittedName>
        <fullName evidence="1">Uncharacterized protein</fullName>
    </submittedName>
</protein>
<gene>
    <name evidence="1" type="ORF">Klosneuvirus_1_188</name>
</gene>
<proteinExistence type="predicted"/>
<organism evidence="1">
    <name type="scientific">Klosneuvirus KNV1</name>
    <dbReference type="NCBI Taxonomy" id="1977640"/>
    <lineage>
        <taxon>Viruses</taxon>
        <taxon>Varidnaviria</taxon>
        <taxon>Bamfordvirae</taxon>
        <taxon>Nucleocytoviricota</taxon>
        <taxon>Megaviricetes</taxon>
        <taxon>Imitervirales</taxon>
        <taxon>Mimiviridae</taxon>
        <taxon>Klosneuvirinae</taxon>
        <taxon>Klosneuvirus</taxon>
    </lineage>
</organism>